<protein>
    <recommendedName>
        <fullName evidence="4">Major fimbrial subunit protein N-terminal domain-containing protein</fullName>
    </recommendedName>
</protein>
<evidence type="ECO:0008006" key="4">
    <source>
        <dbReference type="Google" id="ProtNLM"/>
    </source>
</evidence>
<reference evidence="2 3" key="1">
    <citation type="submission" date="2016-11" db="EMBL/GenBank/DDBJ databases">
        <authorList>
            <person name="Jaros S."/>
            <person name="Januszkiewicz K."/>
            <person name="Wedrychowicz H."/>
        </authorList>
    </citation>
    <scope>NUCLEOTIDE SEQUENCE [LARGE SCALE GENOMIC DNA]</scope>
    <source>
        <strain evidence="2 3">DSM 26883</strain>
    </source>
</reference>
<proteinExistence type="predicted"/>
<keyword evidence="1" id="KW-0732">Signal</keyword>
<dbReference type="RefSeq" id="WP_025076380.1">
    <property type="nucleotide sequence ID" value="NZ_FQVD01000002.1"/>
</dbReference>
<evidence type="ECO:0000256" key="1">
    <source>
        <dbReference type="SAM" id="SignalP"/>
    </source>
</evidence>
<sequence length="356" mass="40412">MKRLASSIILCSLLLFCACESAIENGDGSNEKILLVNLDISVALSDVSDALTRTAKYADAANENEKMHMLRIVIVRPDQTVEANRLIDLRAAVSLKHEMERFKVFGNEKKCIYLFVNESTTVTDKNNLPRKLVGFDLGKIEVGGYFPKDDIEELKINLEDDMEQIEGPLPMSERHEYFVNEEPEQSCSLFVTRAAVKFTFHIINNSSKSITFDGLTIEKMAHKEWYIPRAIYGKRDETTGQQEITEYEVPADVGYYVYSTNTSVPNGVTVDASKETVLTPIYLLEGKYTDDMDSRNYSMNISLDNITRKHYFPELQTLPRNTHVVVHITYDEDAKVTCEADVIPYSEVILEPEFGL</sequence>
<evidence type="ECO:0000313" key="3">
    <source>
        <dbReference type="Proteomes" id="UP000184436"/>
    </source>
</evidence>
<name>A0A1M4T4G5_9BACE</name>
<dbReference type="OrthoDB" id="1049509at2"/>
<accession>A0A1M4T4G5</accession>
<keyword evidence="3" id="KW-1185">Reference proteome</keyword>
<gene>
    <name evidence="2" type="ORF">SAMN05444349_1027</name>
</gene>
<feature type="signal peptide" evidence="1">
    <location>
        <begin position="1"/>
        <end position="22"/>
    </location>
</feature>
<dbReference type="AlphaFoldDB" id="A0A1M4T4G5"/>
<dbReference type="Proteomes" id="UP000184436">
    <property type="component" value="Unassembled WGS sequence"/>
</dbReference>
<evidence type="ECO:0000313" key="2">
    <source>
        <dbReference type="EMBL" id="SHE39386.1"/>
    </source>
</evidence>
<organism evidence="2 3">
    <name type="scientific">Bacteroides faecichinchillae</name>
    <dbReference type="NCBI Taxonomy" id="871325"/>
    <lineage>
        <taxon>Bacteria</taxon>
        <taxon>Pseudomonadati</taxon>
        <taxon>Bacteroidota</taxon>
        <taxon>Bacteroidia</taxon>
        <taxon>Bacteroidales</taxon>
        <taxon>Bacteroidaceae</taxon>
        <taxon>Bacteroides</taxon>
    </lineage>
</organism>
<dbReference type="EMBL" id="FQVD01000002">
    <property type="protein sequence ID" value="SHE39386.1"/>
    <property type="molecule type" value="Genomic_DNA"/>
</dbReference>
<feature type="chain" id="PRO_5030031035" description="Major fimbrial subunit protein N-terminal domain-containing protein" evidence="1">
    <location>
        <begin position="23"/>
        <end position="356"/>
    </location>
</feature>
<dbReference type="PROSITE" id="PS51257">
    <property type="entry name" value="PROKAR_LIPOPROTEIN"/>
    <property type="match status" value="1"/>
</dbReference>
<dbReference type="STRING" id="871325.SAMN05444349_1027"/>